<evidence type="ECO:0000313" key="1">
    <source>
        <dbReference type="EMBL" id="CAA68477.1"/>
    </source>
</evidence>
<protein>
    <submittedName>
        <fullName evidence="1">Bacteriophage Mu C operon 5' region involved in late gene transcription</fullName>
    </submittedName>
</protein>
<name>Q38622_9CAUD</name>
<reference evidence="1" key="1">
    <citation type="journal article" date="1987" name="Nucleic Acids Res.">
        <title>The nucleotide sequence of a cDNA clone encoding acyl carrier protein (ACP) from Brassica campestris seeds.</title>
        <authorList>
            <person name="Rose R.E."/>
            <person name="Dejesus C.E."/>
            <person name="Moylan S.L."/>
            <person name="Ridge N.P."/>
            <person name="Scherer D.E."/>
            <person name="Knauf V.C."/>
        </authorList>
    </citation>
    <scope>NUCLEOTIDE SEQUENCE</scope>
</reference>
<organism evidence="1">
    <name type="scientific">Muvirus mu</name>
    <dbReference type="NCBI Taxonomy" id="10677"/>
    <lineage>
        <taxon>Viruses</taxon>
        <taxon>Duplodnaviria</taxon>
        <taxon>Heunggongvirae</taxon>
        <taxon>Uroviricota</taxon>
        <taxon>Caudoviricetes</taxon>
        <taxon>Muvirus</taxon>
    </lineage>
</organism>
<sequence length="42" mass="4492">MHPFILADVSGCVRRFCTVSPVGHVLRPATIPVMMAPTAVIT</sequence>
<reference evidence="1" key="2">
    <citation type="submission" date="1987-09" db="EMBL/GenBank/DDBJ databases">
        <authorList>
            <person name="Stoddard S.F."/>
            <person name="Howe M.M."/>
        </authorList>
    </citation>
    <scope>NUCLEOTIDE SEQUENCE</scope>
</reference>
<accession>Q38622</accession>
<dbReference type="EMBL" id="Y00419">
    <property type="protein sequence ID" value="CAA68477.1"/>
    <property type="molecule type" value="Genomic_DNA"/>
</dbReference>
<proteinExistence type="predicted"/>